<reference evidence="3 4" key="1">
    <citation type="submission" date="2025-04" db="UniProtKB">
        <authorList>
            <consortium name="RefSeq"/>
        </authorList>
    </citation>
    <scope>IDENTIFICATION</scope>
    <source>
        <strain evidence="3 4">USDA-PBARC FA_bdor</strain>
        <tissue evidence="3 4">Whole organism</tissue>
    </source>
</reference>
<dbReference type="OrthoDB" id="8035741at2759"/>
<feature type="compositionally biased region" description="Polar residues" evidence="1">
    <location>
        <begin position="30"/>
        <end position="41"/>
    </location>
</feature>
<protein>
    <submittedName>
        <fullName evidence="3 4">Uncharacterized protein tant</fullName>
    </submittedName>
</protein>
<proteinExistence type="predicted"/>
<name>A0A9R1TB86_9HYME</name>
<dbReference type="RefSeq" id="XP_011306235.1">
    <property type="nucleotide sequence ID" value="XM_011307933.1"/>
</dbReference>
<dbReference type="Proteomes" id="UP000694866">
    <property type="component" value="Unplaced"/>
</dbReference>
<keyword evidence="2" id="KW-1185">Reference proteome</keyword>
<evidence type="ECO:0000313" key="4">
    <source>
        <dbReference type="RefSeq" id="XP_011306235.1"/>
    </source>
</evidence>
<evidence type="ECO:0000313" key="2">
    <source>
        <dbReference type="Proteomes" id="UP000694866"/>
    </source>
</evidence>
<gene>
    <name evidence="3 4" type="primary">tant</name>
</gene>
<organism evidence="2 4">
    <name type="scientific">Fopius arisanus</name>
    <dbReference type="NCBI Taxonomy" id="64838"/>
    <lineage>
        <taxon>Eukaryota</taxon>
        <taxon>Metazoa</taxon>
        <taxon>Ecdysozoa</taxon>
        <taxon>Arthropoda</taxon>
        <taxon>Hexapoda</taxon>
        <taxon>Insecta</taxon>
        <taxon>Pterygota</taxon>
        <taxon>Neoptera</taxon>
        <taxon>Endopterygota</taxon>
        <taxon>Hymenoptera</taxon>
        <taxon>Apocrita</taxon>
        <taxon>Ichneumonoidea</taxon>
        <taxon>Braconidae</taxon>
        <taxon>Opiinae</taxon>
        <taxon>Fopius</taxon>
    </lineage>
</organism>
<accession>A0A9R1TB86</accession>
<dbReference type="RefSeq" id="XP_011306234.1">
    <property type="nucleotide sequence ID" value="XM_011307932.1"/>
</dbReference>
<dbReference type="CTD" id="44785"/>
<dbReference type="KEGG" id="fas:105268398"/>
<dbReference type="GeneID" id="105268398"/>
<evidence type="ECO:0000256" key="1">
    <source>
        <dbReference type="SAM" id="MobiDB-lite"/>
    </source>
</evidence>
<feature type="region of interest" description="Disordered" evidence="1">
    <location>
        <begin position="30"/>
        <end position="55"/>
    </location>
</feature>
<accession>A0A9R1TBJ7</accession>
<evidence type="ECO:0000313" key="3">
    <source>
        <dbReference type="RefSeq" id="XP_011306234.1"/>
    </source>
</evidence>
<dbReference type="AlphaFoldDB" id="A0A9R1TB86"/>
<sequence length="189" mass="21945">MMAEMIAEASGIDCSVNLPDVVASMESLTVDSETNGRQNRYSMRKRHPKMTQTTESLNRRCSIKPKKRSYSTMESEGDIREYYLDKTWKKNQNTLETIYEEIDGMSDNSTLVKGRKLRRFITFDPINQKTNEAKMRKRRAKIKRAFGSKIRAKPASVDMTTFIRKLNESKIQKTRCQLQKNINCVNNCV</sequence>